<feature type="compositionally biased region" description="Basic and acidic residues" evidence="1">
    <location>
        <begin position="36"/>
        <end position="46"/>
    </location>
</feature>
<proteinExistence type="predicted"/>
<evidence type="ECO:0000313" key="2">
    <source>
        <dbReference type="Proteomes" id="UP000887566"/>
    </source>
</evidence>
<reference evidence="3" key="1">
    <citation type="submission" date="2022-11" db="UniProtKB">
        <authorList>
            <consortium name="WormBaseParasite"/>
        </authorList>
    </citation>
    <scope>IDENTIFICATION</scope>
</reference>
<dbReference type="Proteomes" id="UP000887566">
    <property type="component" value="Unplaced"/>
</dbReference>
<accession>A0A914W371</accession>
<protein>
    <submittedName>
        <fullName evidence="3">Uncharacterized protein</fullName>
    </submittedName>
</protein>
<dbReference type="WBParaSite" id="PSAMB.scaffold2927size20521.g19685.t1">
    <property type="protein sequence ID" value="PSAMB.scaffold2927size20521.g19685.t1"/>
    <property type="gene ID" value="PSAMB.scaffold2927size20521.g19685"/>
</dbReference>
<feature type="compositionally biased region" description="Basic and acidic residues" evidence="1">
    <location>
        <begin position="11"/>
        <end position="22"/>
    </location>
</feature>
<sequence>METSRSGDVGADDRQTWRRPPERPPSIRVETTDPMNDSKRRPKTDISRAGARHHLMRPANSAALSPTPLGQTLTRLGGMRGGGKGRHSRAIMQTETAPPLRKDVLMRRHKIVPSLQSSNVSFPLSFRANMQLL</sequence>
<evidence type="ECO:0000256" key="1">
    <source>
        <dbReference type="SAM" id="MobiDB-lite"/>
    </source>
</evidence>
<keyword evidence="2" id="KW-1185">Reference proteome</keyword>
<evidence type="ECO:0000313" key="3">
    <source>
        <dbReference type="WBParaSite" id="PSAMB.scaffold2927size20521.g19685.t1"/>
    </source>
</evidence>
<organism evidence="2 3">
    <name type="scientific">Plectus sambesii</name>
    <dbReference type="NCBI Taxonomy" id="2011161"/>
    <lineage>
        <taxon>Eukaryota</taxon>
        <taxon>Metazoa</taxon>
        <taxon>Ecdysozoa</taxon>
        <taxon>Nematoda</taxon>
        <taxon>Chromadorea</taxon>
        <taxon>Plectida</taxon>
        <taxon>Plectina</taxon>
        <taxon>Plectoidea</taxon>
        <taxon>Plectidae</taxon>
        <taxon>Plectus</taxon>
    </lineage>
</organism>
<feature type="region of interest" description="Disordered" evidence="1">
    <location>
        <begin position="1"/>
        <end position="99"/>
    </location>
</feature>
<name>A0A914W371_9BILA</name>
<dbReference type="AlphaFoldDB" id="A0A914W371"/>